<dbReference type="InterPro" id="IPR023996">
    <property type="entry name" value="TonB-dep_OMP_SusC/RagA"/>
</dbReference>
<dbReference type="InterPro" id="IPR008969">
    <property type="entry name" value="CarboxyPept-like_regulatory"/>
</dbReference>
<dbReference type="InterPro" id="IPR037066">
    <property type="entry name" value="Plug_dom_sf"/>
</dbReference>
<keyword evidence="1" id="KW-0813">Transport</keyword>
<dbReference type="Gene3D" id="2.60.40.1120">
    <property type="entry name" value="Carboxypeptidase-like, regulatory domain"/>
    <property type="match status" value="1"/>
</dbReference>
<accession>A0A1I2IIU3</accession>
<evidence type="ECO:0000313" key="3">
    <source>
        <dbReference type="EMBL" id="SFF41573.1"/>
    </source>
</evidence>
<dbReference type="Pfam" id="PF13715">
    <property type="entry name" value="CarbopepD_reg_2"/>
    <property type="match status" value="1"/>
</dbReference>
<keyword evidence="4" id="KW-1185">Reference proteome</keyword>
<dbReference type="Pfam" id="PF07715">
    <property type="entry name" value="Plug"/>
    <property type="match status" value="1"/>
</dbReference>
<keyword evidence="1" id="KW-0472">Membrane</keyword>
<evidence type="ECO:0000259" key="2">
    <source>
        <dbReference type="Pfam" id="PF07715"/>
    </source>
</evidence>
<evidence type="ECO:0000256" key="1">
    <source>
        <dbReference type="PROSITE-ProRule" id="PRU01360"/>
    </source>
</evidence>
<dbReference type="AlphaFoldDB" id="A0A1I2IIU3"/>
<dbReference type="Gene3D" id="2.170.130.10">
    <property type="entry name" value="TonB-dependent receptor, plug domain"/>
    <property type="match status" value="1"/>
</dbReference>
<dbReference type="FunFam" id="2.170.130.10:FF:000003">
    <property type="entry name" value="SusC/RagA family TonB-linked outer membrane protein"/>
    <property type="match status" value="1"/>
</dbReference>
<dbReference type="GO" id="GO:0009279">
    <property type="term" value="C:cell outer membrane"/>
    <property type="evidence" value="ECO:0007669"/>
    <property type="project" value="UniProtKB-SubCell"/>
</dbReference>
<dbReference type="NCBIfam" id="TIGR04057">
    <property type="entry name" value="SusC_RagA_signa"/>
    <property type="match status" value="1"/>
</dbReference>
<dbReference type="SUPFAM" id="SSF49464">
    <property type="entry name" value="Carboxypeptidase regulatory domain-like"/>
    <property type="match status" value="1"/>
</dbReference>
<sequence length="1139" mass="126792">MTNIDANDLNKRSVLKNYIRRMRLLVICLILGLQISYGENSYSQTVTISLNTAGKTVKSVLDEISQKTEFVFIYQDNSLDLDRRINEQFEKQGINHILDALFKDTDNAYVISGRQVYITKKVKDKPDENIQTPKDVVTGTVTDETGEPLIGVNVYVKNTTNAFVTNINGQYSISVAQNEVLVFSYIGYMTEEIPYGGEKNMDIVLKEDVQAVEEVTVVAYGTQKKESVIGAITTLNVDKLKIPGSSVSNALAGQLAGVIAMTRSGEPGKNGAAEFYIRGISSFKGSATPLVLVDGIERDLDLVDTEDIATFSILKDAAASAVYGMRGANGVILITTKSGKKGKPRISVRGESGMTSPTKMPKFVNSAQWAELYNEATGTAYYSDEVIEKYRTGEDPDLFPNVNWIDELYDDYAANQRINVNISGGGEVSSYYIAGSYYNESSIFKDAGDVYDYNTSINYDKFNFRANLDFRLTESTKLNLNLANIYEKSFGPGRKTSDIWSYAFGASPNAFPKQYSDGTIAAPSTDSGYNPWNLLVHSGYREQFWNSSQSLLGLTQDFGKLWSPLDGLTANIKFSWDAWNTTTQIRSKEPTQYHANGRDESGNLVFGNAIRTGSNELGYKKETNGTMTTYLEGSLNYNRVFNEVHRVGGLFLYNQKVHSKTQEGDKYLSLPYKSQGIAGRVTYAFKDTYFAEVNMGYNGSENFARGHRFGFFPAFAIGWMVSNERWFEPLTNVVDLLKLKASHGIVGNDNIGGNRRWIYEPTISKVKNSDTWNYGVSGGNSGDGLRVGDVENLSVSWEEAVKTNIGAEFSLFEKVRIQADYFREERTGIFLSRAGLPAIVGLSTIPYTNIGETLNQGFDGTLEYSQEIGEVFLTARGSFTYNRNKLLNNDEPDWEYKYQNKIGKPFGTGDSNYQPFGLIALGLFESEEEIENSPEQTFGEYRVGDIKYQDVNGDGKIDSYDKVAVGYTNLPEMVYGFGATAQWKNWDVNVFFQGVAHTSFFLGGTSMRPFSTGNLERAAVNEDIYGNVWMTSNTAEQNAKAIYPRLSTGGGVGSSNNSQNSTWNLRSGDFIRLKNFELGYTFSKNLMDKTFVRSLRVYVSGNNLLTFSKFDLWDPEQLRSDGSGYPPSRMINIGLNANF</sequence>
<name>A0A1I2IIU3_9BACT</name>
<comment type="subcellular location">
    <subcellularLocation>
        <location evidence="1">Cell outer membrane</location>
        <topology evidence="1">Multi-pass membrane protein</topology>
    </subcellularLocation>
</comment>
<dbReference type="InterPro" id="IPR012910">
    <property type="entry name" value="Plug_dom"/>
</dbReference>
<organism evidence="3 4">
    <name type="scientific">Sunxiuqinia elliptica</name>
    <dbReference type="NCBI Taxonomy" id="655355"/>
    <lineage>
        <taxon>Bacteria</taxon>
        <taxon>Pseudomonadati</taxon>
        <taxon>Bacteroidota</taxon>
        <taxon>Bacteroidia</taxon>
        <taxon>Marinilabiliales</taxon>
        <taxon>Prolixibacteraceae</taxon>
        <taxon>Sunxiuqinia</taxon>
    </lineage>
</organism>
<dbReference type="InterPro" id="IPR039426">
    <property type="entry name" value="TonB-dep_rcpt-like"/>
</dbReference>
<evidence type="ECO:0000313" key="4">
    <source>
        <dbReference type="Proteomes" id="UP000198964"/>
    </source>
</evidence>
<keyword evidence="1" id="KW-1134">Transmembrane beta strand</keyword>
<dbReference type="PROSITE" id="PS52016">
    <property type="entry name" value="TONB_DEPENDENT_REC_3"/>
    <property type="match status" value="1"/>
</dbReference>
<dbReference type="NCBIfam" id="TIGR04056">
    <property type="entry name" value="OMP_RagA_SusC"/>
    <property type="match status" value="1"/>
</dbReference>
<comment type="similarity">
    <text evidence="1">Belongs to the TonB-dependent receptor family.</text>
</comment>
<dbReference type="Proteomes" id="UP000198964">
    <property type="component" value="Unassembled WGS sequence"/>
</dbReference>
<reference evidence="3 4" key="1">
    <citation type="submission" date="2016-10" db="EMBL/GenBank/DDBJ databases">
        <authorList>
            <person name="de Groot N.N."/>
        </authorList>
    </citation>
    <scope>NUCLEOTIDE SEQUENCE [LARGE SCALE GENOMIC DNA]</scope>
    <source>
        <strain evidence="3 4">CGMCC 1.9156</strain>
    </source>
</reference>
<dbReference type="EMBL" id="FONW01000006">
    <property type="protein sequence ID" value="SFF41573.1"/>
    <property type="molecule type" value="Genomic_DNA"/>
</dbReference>
<dbReference type="InterPro" id="IPR023997">
    <property type="entry name" value="TonB-dep_OMP_SusC/RagA_CS"/>
</dbReference>
<keyword evidence="1" id="KW-0812">Transmembrane</keyword>
<gene>
    <name evidence="3" type="ORF">SAMN05216283_10641</name>
</gene>
<dbReference type="STRING" id="655355.SAMN05216283_10641"/>
<proteinExistence type="inferred from homology"/>
<feature type="domain" description="TonB-dependent receptor plug" evidence="2">
    <location>
        <begin position="225"/>
        <end position="331"/>
    </location>
</feature>
<keyword evidence="1" id="KW-0998">Cell outer membrane</keyword>
<protein>
    <submittedName>
        <fullName evidence="3">TonB-linked outer membrane protein, SusC/RagA family</fullName>
    </submittedName>
</protein>
<dbReference type="FunFam" id="2.60.40.1120:FF:000003">
    <property type="entry name" value="Outer membrane protein Omp121"/>
    <property type="match status" value="1"/>
</dbReference>
<dbReference type="SUPFAM" id="SSF56935">
    <property type="entry name" value="Porins"/>
    <property type="match status" value="1"/>
</dbReference>